<dbReference type="EMBL" id="BTSX01000005">
    <property type="protein sequence ID" value="GMS98766.1"/>
    <property type="molecule type" value="Genomic_DNA"/>
</dbReference>
<dbReference type="InterPro" id="IPR029063">
    <property type="entry name" value="SAM-dependent_MTases_sf"/>
</dbReference>
<name>A0AAV5TX04_9BILA</name>
<dbReference type="AlphaFoldDB" id="A0AAV5TX04"/>
<feature type="non-terminal residue" evidence="1">
    <location>
        <position position="1"/>
    </location>
</feature>
<proteinExistence type="predicted"/>
<evidence type="ECO:0000313" key="1">
    <source>
        <dbReference type="EMBL" id="GMS98766.1"/>
    </source>
</evidence>
<accession>A0AAV5TX04</accession>
<evidence type="ECO:0008006" key="3">
    <source>
        <dbReference type="Google" id="ProtNLM"/>
    </source>
</evidence>
<dbReference type="Gene3D" id="3.40.50.150">
    <property type="entry name" value="Vaccinia Virus protein VP39"/>
    <property type="match status" value="1"/>
</dbReference>
<organism evidence="1 2">
    <name type="scientific">Pristionchus entomophagus</name>
    <dbReference type="NCBI Taxonomy" id="358040"/>
    <lineage>
        <taxon>Eukaryota</taxon>
        <taxon>Metazoa</taxon>
        <taxon>Ecdysozoa</taxon>
        <taxon>Nematoda</taxon>
        <taxon>Chromadorea</taxon>
        <taxon>Rhabditida</taxon>
        <taxon>Rhabditina</taxon>
        <taxon>Diplogasteromorpha</taxon>
        <taxon>Diplogasteroidea</taxon>
        <taxon>Neodiplogasteridae</taxon>
        <taxon>Pristionchus</taxon>
    </lineage>
</organism>
<feature type="non-terminal residue" evidence="1">
    <location>
        <position position="198"/>
    </location>
</feature>
<reference evidence="1" key="1">
    <citation type="submission" date="2023-10" db="EMBL/GenBank/DDBJ databases">
        <title>Genome assembly of Pristionchus species.</title>
        <authorList>
            <person name="Yoshida K."/>
            <person name="Sommer R.J."/>
        </authorList>
    </citation>
    <scope>NUCLEOTIDE SEQUENCE</scope>
    <source>
        <strain evidence="1">RS0144</strain>
    </source>
</reference>
<dbReference type="Proteomes" id="UP001432027">
    <property type="component" value="Unassembled WGS sequence"/>
</dbReference>
<keyword evidence="2" id="KW-1185">Reference proteome</keyword>
<sequence length="198" mass="21769">QRVLHIGLGGGETTGYLAKLPIDLYLDVVELEPSIVEAAKKWFDLPSGLNIHVHTMDGVVFVKEAAAKGITYNSLILDAGSNSLNASIMCPHEVFLQEDVMAAMSKVIGALGVFTVNLYMPEDQERLQEEVTRKFAVHFSSCSALVISEASKQKFLMCTNRAGFDWSNQRDRMLAHLAAFDDVMGTKAAPRIDRLNPV</sequence>
<evidence type="ECO:0000313" key="2">
    <source>
        <dbReference type="Proteomes" id="UP001432027"/>
    </source>
</evidence>
<comment type="caution">
    <text evidence="1">The sequence shown here is derived from an EMBL/GenBank/DDBJ whole genome shotgun (WGS) entry which is preliminary data.</text>
</comment>
<dbReference type="SUPFAM" id="SSF53335">
    <property type="entry name" value="S-adenosyl-L-methionine-dependent methyltransferases"/>
    <property type="match status" value="1"/>
</dbReference>
<protein>
    <recommendedName>
        <fullName evidence="3">Spermidine synthase</fullName>
    </recommendedName>
</protein>
<gene>
    <name evidence="1" type="ORF">PENTCL1PPCAC_20941</name>
</gene>